<evidence type="ECO:0000259" key="1">
    <source>
        <dbReference type="Pfam" id="PF03992"/>
    </source>
</evidence>
<accession>A0ABT6KS51</accession>
<organism evidence="2 3">
    <name type="scientific">Mycolicibacterium frederiksbergense</name>
    <dbReference type="NCBI Taxonomy" id="117567"/>
    <lineage>
        <taxon>Bacteria</taxon>
        <taxon>Bacillati</taxon>
        <taxon>Actinomycetota</taxon>
        <taxon>Actinomycetes</taxon>
        <taxon>Mycobacteriales</taxon>
        <taxon>Mycobacteriaceae</taxon>
        <taxon>Mycolicibacterium</taxon>
    </lineage>
</organism>
<sequence>MKESGGAVETLPHIQRRQIMYARSTTIQGQPSSIDAGIAHTRDSVMPALERIDGCVGLSLLVDRTSGRCIVTSSWESEEAMHASEESVRPIRDRAVELLGGSRQVEEWEIAAMHREHTASEGACVRATWVKVDADQIDRGIDFYKTRILPALEELEGFCSGSLLVDRASGRGVASATFDSVEAMERNKDQMDRIRATGSQEAHAEVLDECDFELAVAHLRVPELV</sequence>
<evidence type="ECO:0000313" key="2">
    <source>
        <dbReference type="EMBL" id="MDH6193437.1"/>
    </source>
</evidence>
<keyword evidence="2" id="KW-0560">Oxidoreductase</keyword>
<dbReference type="InterPro" id="IPR007138">
    <property type="entry name" value="ABM_dom"/>
</dbReference>
<keyword evidence="3" id="KW-1185">Reference proteome</keyword>
<dbReference type="SUPFAM" id="SSF54909">
    <property type="entry name" value="Dimeric alpha+beta barrel"/>
    <property type="match status" value="2"/>
</dbReference>
<comment type="caution">
    <text evidence="2">The sequence shown here is derived from an EMBL/GenBank/DDBJ whole genome shotgun (WGS) entry which is preliminary data.</text>
</comment>
<keyword evidence="2" id="KW-0503">Monooxygenase</keyword>
<reference evidence="2 3" key="1">
    <citation type="submission" date="2023-04" db="EMBL/GenBank/DDBJ databases">
        <title>Forest soil microbial communities from Buena Vista Peninsula, Colon Province, Panama.</title>
        <authorList>
            <person name="Bouskill N."/>
        </authorList>
    </citation>
    <scope>NUCLEOTIDE SEQUENCE [LARGE SCALE GENOMIC DNA]</scope>
    <source>
        <strain evidence="2 3">AC80</strain>
    </source>
</reference>
<dbReference type="Pfam" id="PF03992">
    <property type="entry name" value="ABM"/>
    <property type="match status" value="1"/>
</dbReference>
<protein>
    <submittedName>
        <fullName evidence="2">Quinol monooxygenase YgiN</fullName>
    </submittedName>
</protein>
<feature type="domain" description="ABM" evidence="1">
    <location>
        <begin position="20"/>
        <end position="87"/>
    </location>
</feature>
<dbReference type="Proteomes" id="UP001160130">
    <property type="component" value="Unassembled WGS sequence"/>
</dbReference>
<proteinExistence type="predicted"/>
<dbReference type="InterPro" id="IPR011008">
    <property type="entry name" value="Dimeric_a/b-barrel"/>
</dbReference>
<name>A0ABT6KS51_9MYCO</name>
<gene>
    <name evidence="2" type="ORF">M2272_000058</name>
</gene>
<dbReference type="EMBL" id="JARXVE010000001">
    <property type="protein sequence ID" value="MDH6193437.1"/>
    <property type="molecule type" value="Genomic_DNA"/>
</dbReference>
<evidence type="ECO:0000313" key="3">
    <source>
        <dbReference type="Proteomes" id="UP001160130"/>
    </source>
</evidence>
<dbReference type="GO" id="GO:0004497">
    <property type="term" value="F:monooxygenase activity"/>
    <property type="evidence" value="ECO:0007669"/>
    <property type="project" value="UniProtKB-KW"/>
</dbReference>